<accession>A0A0E9UV99</accession>
<reference evidence="1" key="1">
    <citation type="submission" date="2014-11" db="EMBL/GenBank/DDBJ databases">
        <authorList>
            <person name="Amaro Gonzalez C."/>
        </authorList>
    </citation>
    <scope>NUCLEOTIDE SEQUENCE</scope>
</reference>
<evidence type="ECO:0000313" key="1">
    <source>
        <dbReference type="EMBL" id="JAH69722.1"/>
    </source>
</evidence>
<protein>
    <submittedName>
        <fullName evidence="1">Uncharacterized protein</fullName>
    </submittedName>
</protein>
<name>A0A0E9UV99_ANGAN</name>
<reference evidence="1" key="2">
    <citation type="journal article" date="2015" name="Fish Shellfish Immunol.">
        <title>Early steps in the European eel (Anguilla anguilla)-Vibrio vulnificus interaction in the gills: Role of the RtxA13 toxin.</title>
        <authorList>
            <person name="Callol A."/>
            <person name="Pajuelo D."/>
            <person name="Ebbesson L."/>
            <person name="Teles M."/>
            <person name="MacKenzie S."/>
            <person name="Amaro C."/>
        </authorList>
    </citation>
    <scope>NUCLEOTIDE SEQUENCE</scope>
</reference>
<sequence>MEYATIYMLKVF</sequence>
<proteinExistence type="predicted"/>
<dbReference type="EMBL" id="GBXM01038855">
    <property type="protein sequence ID" value="JAH69722.1"/>
    <property type="molecule type" value="Transcribed_RNA"/>
</dbReference>
<organism evidence="1">
    <name type="scientific">Anguilla anguilla</name>
    <name type="common">European freshwater eel</name>
    <name type="synonym">Muraena anguilla</name>
    <dbReference type="NCBI Taxonomy" id="7936"/>
    <lineage>
        <taxon>Eukaryota</taxon>
        <taxon>Metazoa</taxon>
        <taxon>Chordata</taxon>
        <taxon>Craniata</taxon>
        <taxon>Vertebrata</taxon>
        <taxon>Euteleostomi</taxon>
        <taxon>Actinopterygii</taxon>
        <taxon>Neopterygii</taxon>
        <taxon>Teleostei</taxon>
        <taxon>Anguilliformes</taxon>
        <taxon>Anguillidae</taxon>
        <taxon>Anguilla</taxon>
    </lineage>
</organism>